<accession>A0A291LH37</accession>
<evidence type="ECO:0000313" key="1">
    <source>
        <dbReference type="EMBL" id="ATI18373.1"/>
    </source>
</evidence>
<evidence type="ECO:0000313" key="2">
    <source>
        <dbReference type="Proteomes" id="UP000259270"/>
    </source>
</evidence>
<name>A0A291LH37_9CAUD</name>
<dbReference type="RefSeq" id="YP_009835025.1">
    <property type="nucleotide sequence ID" value="NC_048674.1"/>
</dbReference>
<organism evidence="1 2">
    <name type="scientific">Aeromonas phage AS-sw</name>
    <dbReference type="NCBI Taxonomy" id="2026113"/>
    <lineage>
        <taxon>Viruses</taxon>
        <taxon>Duplodnaviria</taxon>
        <taxon>Heunggongvirae</taxon>
        <taxon>Uroviricota</taxon>
        <taxon>Caudoviricetes</taxon>
        <taxon>Pantevenvirales</taxon>
        <taxon>Straboviridae</taxon>
        <taxon>Emmerichvirinae</taxon>
        <taxon>Ceceduovirus</taxon>
        <taxon>Ceceduovirus assw</taxon>
    </lineage>
</organism>
<dbReference type="Proteomes" id="UP000259270">
    <property type="component" value="Segment"/>
</dbReference>
<dbReference type="GeneID" id="55605093"/>
<sequence length="56" mass="6655">MSENKRFTVVRVLWNRYNEPVGVIDLGLQPMTEKESYTFRSKMMDPSNYKVIKIIT</sequence>
<keyword evidence="2" id="KW-1185">Reference proteome</keyword>
<reference evidence="1 2" key="1">
    <citation type="submission" date="2017-07" db="EMBL/GenBank/DDBJ databases">
        <title>In vitro design and evaluation of phage cocktails against multidrug-resistant Aeromonas salmonicida.</title>
        <authorList>
            <person name="Chen L."/>
            <person name="Yuan S."/>
            <person name="Ma Y."/>
        </authorList>
    </citation>
    <scope>NUCLEOTIDE SEQUENCE [LARGE SCALE GENOMIC DNA]</scope>
</reference>
<proteinExistence type="predicted"/>
<dbReference type="KEGG" id="vg:55605093"/>
<dbReference type="EMBL" id="MF498775">
    <property type="protein sequence ID" value="ATI18373.1"/>
    <property type="molecule type" value="Genomic_DNA"/>
</dbReference>
<protein>
    <submittedName>
        <fullName evidence="1">Uncharacterized protein</fullName>
    </submittedName>
</protein>